<accession>A0ABD7K628</accession>
<dbReference type="PROSITE" id="PS51257">
    <property type="entry name" value="PROKAR_LIPOPROTEIN"/>
    <property type="match status" value="1"/>
</dbReference>
<comment type="caution">
    <text evidence="1">The sequence shown here is derived from an EMBL/GenBank/DDBJ whole genome shotgun (WGS) entry which is preliminary data.</text>
</comment>
<evidence type="ECO:0000313" key="1">
    <source>
        <dbReference type="EMBL" id="RTS49382.1"/>
    </source>
</evidence>
<dbReference type="EMBL" id="RXTL01000010">
    <property type="protein sequence ID" value="RTS49382.1"/>
    <property type="molecule type" value="Genomic_DNA"/>
</dbReference>
<sequence length="113" mass="12475">MRRPMTMIACACLLLGGCSDPDERSANPLLGKDAECLELFARSNALYCAIREDERESQENGTPRRHSDYEVADAAYLLKATGERCAIDTTYVMECSAQAGQWLRAARDKAAKP</sequence>
<proteinExistence type="predicted"/>
<name>A0ABD7K628_PSEAI</name>
<evidence type="ECO:0008006" key="3">
    <source>
        <dbReference type="Google" id="ProtNLM"/>
    </source>
</evidence>
<dbReference type="Proteomes" id="UP000276985">
    <property type="component" value="Unassembled WGS sequence"/>
</dbReference>
<evidence type="ECO:0000313" key="2">
    <source>
        <dbReference type="Proteomes" id="UP000276985"/>
    </source>
</evidence>
<gene>
    <name evidence="1" type="ORF">DY940_06795</name>
</gene>
<dbReference type="RefSeq" id="WP_012076457.1">
    <property type="nucleotide sequence ID" value="NZ_JAOYTE010000044.1"/>
</dbReference>
<dbReference type="AlphaFoldDB" id="A0ABD7K628"/>
<protein>
    <recommendedName>
        <fullName evidence="3">Lipoprotein</fullName>
    </recommendedName>
</protein>
<reference evidence="1 2" key="1">
    <citation type="submission" date="2018-12" db="EMBL/GenBank/DDBJ databases">
        <title>Pseudomonas aeruginosa Diversity Panel.</title>
        <authorList>
            <person name="Snesrud E."/>
            <person name="Mcgann P."/>
        </authorList>
    </citation>
    <scope>NUCLEOTIDE SEQUENCE [LARGE SCALE GENOMIC DNA]</scope>
    <source>
        <strain evidence="1 2">MRSN6241</strain>
    </source>
</reference>
<organism evidence="1 2">
    <name type="scientific">Pseudomonas aeruginosa</name>
    <dbReference type="NCBI Taxonomy" id="287"/>
    <lineage>
        <taxon>Bacteria</taxon>
        <taxon>Pseudomonadati</taxon>
        <taxon>Pseudomonadota</taxon>
        <taxon>Gammaproteobacteria</taxon>
        <taxon>Pseudomonadales</taxon>
        <taxon>Pseudomonadaceae</taxon>
        <taxon>Pseudomonas</taxon>
    </lineage>
</organism>